<dbReference type="PANTHER" id="PTHR12468">
    <property type="entry name" value="GPI MANNOSYLTRANSFERASE 2"/>
    <property type="match status" value="1"/>
</dbReference>
<dbReference type="GO" id="GO:0004376">
    <property type="term" value="F:GPI mannosyltransferase activity"/>
    <property type="evidence" value="ECO:0007669"/>
    <property type="project" value="InterPro"/>
</dbReference>
<evidence type="ECO:0000313" key="12">
    <source>
        <dbReference type="EMBL" id="MBA0695226.1"/>
    </source>
</evidence>
<keyword evidence="10 11" id="KW-0472">Membrane</keyword>
<evidence type="ECO:0000256" key="11">
    <source>
        <dbReference type="RuleBase" id="RU363112"/>
    </source>
</evidence>
<keyword evidence="6 11" id="KW-0808">Transferase</keyword>
<dbReference type="Pfam" id="PF04188">
    <property type="entry name" value="Mannosyl_trans2"/>
    <property type="match status" value="2"/>
</dbReference>
<comment type="function">
    <text evidence="11">Mannosyltransferase involved in glycosylphosphatidylinositol-anchor biosynthesis.</text>
</comment>
<evidence type="ECO:0000256" key="1">
    <source>
        <dbReference type="ARBA" id="ARBA00004477"/>
    </source>
</evidence>
<dbReference type="PANTHER" id="PTHR12468:SF2">
    <property type="entry name" value="GPI MANNOSYLTRANSFERASE 2"/>
    <property type="match status" value="1"/>
</dbReference>
<dbReference type="AlphaFoldDB" id="A0A7J8Y6L2"/>
<dbReference type="GO" id="GO:0000009">
    <property type="term" value="F:alpha-1,6-mannosyltransferase activity"/>
    <property type="evidence" value="ECO:0007669"/>
    <property type="project" value="InterPro"/>
</dbReference>
<dbReference type="GO" id="GO:0005789">
    <property type="term" value="C:endoplasmic reticulum membrane"/>
    <property type="evidence" value="ECO:0007669"/>
    <property type="project" value="UniProtKB-SubCell"/>
</dbReference>
<reference evidence="12 13" key="1">
    <citation type="journal article" date="2019" name="Genome Biol. Evol.">
        <title>Insights into the evolution of the New World diploid cottons (Gossypium, subgenus Houzingenia) based on genome sequencing.</title>
        <authorList>
            <person name="Grover C.E."/>
            <person name="Arick M.A. 2nd"/>
            <person name="Thrash A."/>
            <person name="Conover J.L."/>
            <person name="Sanders W.S."/>
            <person name="Peterson D.G."/>
            <person name="Frelichowski J.E."/>
            <person name="Scheffler J.A."/>
            <person name="Scheffler B.E."/>
            <person name="Wendel J.F."/>
        </authorList>
    </citation>
    <scope>NUCLEOTIDE SEQUENCE [LARGE SCALE GENOMIC DNA]</scope>
    <source>
        <strain evidence="12">185</strain>
        <tissue evidence="12">Leaf</tissue>
    </source>
</reference>
<comment type="caution">
    <text evidence="12">The sequence shown here is derived from an EMBL/GenBank/DDBJ whole genome shotgun (WGS) entry which is preliminary data.</text>
</comment>
<protein>
    <recommendedName>
        <fullName evidence="11">GPI mannosyltransferase 2</fullName>
        <ecNumber evidence="11">2.4.1.-</ecNumber>
    </recommendedName>
</protein>
<gene>
    <name evidence="12" type="ORF">Goari_001860</name>
</gene>
<comment type="caution">
    <text evidence="11">Lacks conserved residue(s) required for the propagation of feature annotation.</text>
</comment>
<evidence type="ECO:0000256" key="6">
    <source>
        <dbReference type="ARBA" id="ARBA00022679"/>
    </source>
</evidence>
<dbReference type="EC" id="2.4.1.-" evidence="11"/>
<evidence type="ECO:0000256" key="4">
    <source>
        <dbReference type="ARBA" id="ARBA00022502"/>
    </source>
</evidence>
<dbReference type="GO" id="GO:0031501">
    <property type="term" value="C:mannosyltransferase complex"/>
    <property type="evidence" value="ECO:0007669"/>
    <property type="project" value="TreeGrafter"/>
</dbReference>
<evidence type="ECO:0000313" key="13">
    <source>
        <dbReference type="Proteomes" id="UP000593577"/>
    </source>
</evidence>
<keyword evidence="13" id="KW-1185">Reference proteome</keyword>
<evidence type="ECO:0000256" key="5">
    <source>
        <dbReference type="ARBA" id="ARBA00022676"/>
    </source>
</evidence>
<comment type="subcellular location">
    <subcellularLocation>
        <location evidence="1 11">Endoplasmic reticulum membrane</location>
        <topology evidence="1 11">Multi-pass membrane protein</topology>
    </subcellularLocation>
</comment>
<evidence type="ECO:0000256" key="2">
    <source>
        <dbReference type="ARBA" id="ARBA00004687"/>
    </source>
</evidence>
<evidence type="ECO:0000256" key="9">
    <source>
        <dbReference type="ARBA" id="ARBA00022989"/>
    </source>
</evidence>
<sequence>MCLGRSSDEMRPWCKARIPLLYNYIQSHYWYVLLQLVIVYHSLYFIHTWGVGFLRYFKFKQLPNFLLASPILSLAVCSIIYYVKSRPEIVRSLGFQASVEEKSSMAVIFSSQKPQRSNDTQFSEKYSSRKQGITFENKWLYYIVSVFVSACVPKPLSYKMLCEKKIVGTVRQPVKAIIIFVTENHKLKSRKKISQGKDLAEGRTVHGSLEKLGYTSAFVLPFILQVGFMAATAFFVMHVQVATRFLSASPSLYWFASLIMTSHKKWGYMIWVYCFAYILLGSLLFSNFYPFT</sequence>
<comment type="pathway">
    <text evidence="2 11">Glycolipid biosynthesis; glycosylphosphatidylinositol-anchor biosynthesis.</text>
</comment>
<keyword evidence="7 11" id="KW-0812">Transmembrane</keyword>
<dbReference type="Proteomes" id="UP000593577">
    <property type="component" value="Unassembled WGS sequence"/>
</dbReference>
<organism evidence="12 13">
    <name type="scientific">Gossypium aridum</name>
    <name type="common">American cotton</name>
    <name type="synonym">Erioxylum aridum</name>
    <dbReference type="NCBI Taxonomy" id="34290"/>
    <lineage>
        <taxon>Eukaryota</taxon>
        <taxon>Viridiplantae</taxon>
        <taxon>Streptophyta</taxon>
        <taxon>Embryophyta</taxon>
        <taxon>Tracheophyta</taxon>
        <taxon>Spermatophyta</taxon>
        <taxon>Magnoliopsida</taxon>
        <taxon>eudicotyledons</taxon>
        <taxon>Gunneridae</taxon>
        <taxon>Pentapetalae</taxon>
        <taxon>rosids</taxon>
        <taxon>malvids</taxon>
        <taxon>Malvales</taxon>
        <taxon>Malvaceae</taxon>
        <taxon>Malvoideae</taxon>
        <taxon>Gossypium</taxon>
    </lineage>
</organism>
<keyword evidence="4 11" id="KW-0337">GPI-anchor biosynthesis</keyword>
<evidence type="ECO:0000256" key="3">
    <source>
        <dbReference type="ARBA" id="ARBA00008698"/>
    </source>
</evidence>
<evidence type="ECO:0000256" key="7">
    <source>
        <dbReference type="ARBA" id="ARBA00022692"/>
    </source>
</evidence>
<name>A0A7J8Y6L2_GOSAI</name>
<feature type="transmembrane region" description="Helical" evidence="11">
    <location>
        <begin position="65"/>
        <end position="83"/>
    </location>
</feature>
<feature type="transmembrane region" description="Helical" evidence="11">
    <location>
        <begin position="268"/>
        <end position="289"/>
    </location>
</feature>
<feature type="transmembrane region" description="Helical" evidence="11">
    <location>
        <begin position="29"/>
        <end position="53"/>
    </location>
</feature>
<evidence type="ECO:0000256" key="8">
    <source>
        <dbReference type="ARBA" id="ARBA00022824"/>
    </source>
</evidence>
<keyword evidence="5 11" id="KW-0328">Glycosyltransferase</keyword>
<accession>A0A7J8Y6L2</accession>
<dbReference type="GO" id="GO:0006506">
    <property type="term" value="P:GPI anchor biosynthetic process"/>
    <property type="evidence" value="ECO:0007669"/>
    <property type="project" value="UniProtKB-UniPathway"/>
</dbReference>
<dbReference type="UniPathway" id="UPA00196"/>
<keyword evidence="8 11" id="KW-0256">Endoplasmic reticulum</keyword>
<proteinExistence type="inferred from homology"/>
<keyword evidence="9 11" id="KW-1133">Transmembrane helix</keyword>
<dbReference type="InterPro" id="IPR007315">
    <property type="entry name" value="PIG-V/Gpi18"/>
</dbReference>
<comment type="similarity">
    <text evidence="3 11">Belongs to the PIGV family.</text>
</comment>
<evidence type="ECO:0000256" key="10">
    <source>
        <dbReference type="ARBA" id="ARBA00023136"/>
    </source>
</evidence>
<feature type="transmembrane region" description="Helical" evidence="11">
    <location>
        <begin position="212"/>
        <end position="235"/>
    </location>
</feature>
<dbReference type="EMBL" id="JABFAA010000011">
    <property type="protein sequence ID" value="MBA0695226.1"/>
    <property type="molecule type" value="Genomic_DNA"/>
</dbReference>